<gene>
    <name evidence="3" type="ORF">Cvel_4238</name>
</gene>
<organism evidence="3">
    <name type="scientific">Chromera velia CCMP2878</name>
    <dbReference type="NCBI Taxonomy" id="1169474"/>
    <lineage>
        <taxon>Eukaryota</taxon>
        <taxon>Sar</taxon>
        <taxon>Alveolata</taxon>
        <taxon>Colpodellida</taxon>
        <taxon>Chromeraceae</taxon>
        <taxon>Chromera</taxon>
    </lineage>
</organism>
<dbReference type="EMBL" id="CDMZ01000926">
    <property type="protein sequence ID" value="CEM24088.1"/>
    <property type="molecule type" value="Genomic_DNA"/>
</dbReference>
<feature type="compositionally biased region" description="Basic and acidic residues" evidence="1">
    <location>
        <begin position="320"/>
        <end position="333"/>
    </location>
</feature>
<feature type="transmembrane region" description="Helical" evidence="2">
    <location>
        <begin position="91"/>
        <end position="117"/>
    </location>
</feature>
<evidence type="ECO:0000256" key="2">
    <source>
        <dbReference type="SAM" id="Phobius"/>
    </source>
</evidence>
<keyword evidence="2" id="KW-0812">Transmembrane</keyword>
<evidence type="ECO:0000313" key="3">
    <source>
        <dbReference type="EMBL" id="CEM24088.1"/>
    </source>
</evidence>
<dbReference type="VEuPathDB" id="CryptoDB:Cvel_4238"/>
<protein>
    <submittedName>
        <fullName evidence="3">Uncharacterized protein</fullName>
    </submittedName>
</protein>
<reference evidence="3" key="1">
    <citation type="submission" date="2014-11" db="EMBL/GenBank/DDBJ databases">
        <authorList>
            <person name="Otto D Thomas"/>
            <person name="Naeem Raeece"/>
        </authorList>
    </citation>
    <scope>NUCLEOTIDE SEQUENCE</scope>
</reference>
<keyword evidence="2" id="KW-0472">Membrane</keyword>
<evidence type="ECO:0000256" key="1">
    <source>
        <dbReference type="SAM" id="MobiDB-lite"/>
    </source>
</evidence>
<sequence>MTTTSAELSTFPSAEMKKNMGTLVILVAVLDVLMMVFSAYRMGAPFSETSLVITEIFGFILFALSLVMSSMVLASFYGQGKGSQRWLSSRFFWIGFALLHAVLTGVSLMGMFVSILLSVYLGWWGLALIVFPLLAVMSAVCIGVYMTVAVRASALVVERDGQPAMVRLVAWDTLMLAFWGVRIAMVAMSMSYATNIGWLVSEIVVVLLLKGSLLMSSIAAWSFSPSQCLSVDRRGFWMCFALLHTVLAVLKVAATVAFIVFAALTVRGVWFATLFALSVLLIIGLVGTWVYTHAAVIGWRAVGERKRKSSPSVSPSDSPAVDRQHTGVSKEESSTNSHTSAMVWTVAGSDSHV</sequence>
<keyword evidence="2" id="KW-1133">Transmembrane helix</keyword>
<feature type="transmembrane region" description="Helical" evidence="2">
    <location>
        <begin position="123"/>
        <end position="148"/>
    </location>
</feature>
<feature type="transmembrane region" description="Helical" evidence="2">
    <location>
        <begin position="52"/>
        <end position="79"/>
    </location>
</feature>
<name>A0A0G4G6A1_9ALVE</name>
<proteinExistence type="predicted"/>
<feature type="transmembrane region" description="Helical" evidence="2">
    <location>
        <begin position="235"/>
        <end position="264"/>
    </location>
</feature>
<feature type="transmembrane region" description="Helical" evidence="2">
    <location>
        <begin position="196"/>
        <end position="223"/>
    </location>
</feature>
<feature type="transmembrane region" description="Helical" evidence="2">
    <location>
        <begin position="21"/>
        <end position="40"/>
    </location>
</feature>
<feature type="region of interest" description="Disordered" evidence="1">
    <location>
        <begin position="307"/>
        <end position="353"/>
    </location>
</feature>
<feature type="transmembrane region" description="Helical" evidence="2">
    <location>
        <begin position="169"/>
        <end position="190"/>
    </location>
</feature>
<dbReference type="AlphaFoldDB" id="A0A0G4G6A1"/>
<feature type="transmembrane region" description="Helical" evidence="2">
    <location>
        <begin position="270"/>
        <end position="299"/>
    </location>
</feature>
<feature type="compositionally biased region" description="Low complexity" evidence="1">
    <location>
        <begin position="310"/>
        <end position="319"/>
    </location>
</feature>
<accession>A0A0G4G6A1</accession>